<accession>A0ABV6LIK2</accession>
<evidence type="ECO:0008006" key="4">
    <source>
        <dbReference type="Google" id="ProtNLM"/>
    </source>
</evidence>
<evidence type="ECO:0000256" key="1">
    <source>
        <dbReference type="SAM" id="Phobius"/>
    </source>
</evidence>
<keyword evidence="3" id="KW-1185">Reference proteome</keyword>
<comment type="caution">
    <text evidence="2">The sequence shown here is derived from an EMBL/GenBank/DDBJ whole genome shotgun (WGS) entry which is preliminary data.</text>
</comment>
<keyword evidence="1" id="KW-0472">Membrane</keyword>
<protein>
    <recommendedName>
        <fullName evidence="4">Cardiolipin synthase N-terminal domain-containing protein</fullName>
    </recommendedName>
</protein>
<sequence>MILSAVMFGSIGLVLGIVIFVSIIVILVNIVTSIWAYRDAQRKGKSKEFALIVLIGTLLFPILGLIVYVIIRND</sequence>
<dbReference type="Proteomes" id="UP001589836">
    <property type="component" value="Unassembled WGS sequence"/>
</dbReference>
<keyword evidence="1" id="KW-1133">Transmembrane helix</keyword>
<organism evidence="2 3">
    <name type="scientific">Pontibacillus salicampi</name>
    <dbReference type="NCBI Taxonomy" id="1449801"/>
    <lineage>
        <taxon>Bacteria</taxon>
        <taxon>Bacillati</taxon>
        <taxon>Bacillota</taxon>
        <taxon>Bacilli</taxon>
        <taxon>Bacillales</taxon>
        <taxon>Bacillaceae</taxon>
        <taxon>Pontibacillus</taxon>
    </lineage>
</organism>
<dbReference type="EMBL" id="JBHLTP010000002">
    <property type="protein sequence ID" value="MFC0522221.1"/>
    <property type="molecule type" value="Genomic_DNA"/>
</dbReference>
<dbReference type="RefSeq" id="WP_377344748.1">
    <property type="nucleotide sequence ID" value="NZ_JBHLTP010000002.1"/>
</dbReference>
<keyword evidence="1" id="KW-0812">Transmembrane</keyword>
<reference evidence="2 3" key="1">
    <citation type="submission" date="2024-09" db="EMBL/GenBank/DDBJ databases">
        <authorList>
            <person name="Sun Q."/>
            <person name="Mori K."/>
        </authorList>
    </citation>
    <scope>NUCLEOTIDE SEQUENCE [LARGE SCALE GENOMIC DNA]</scope>
    <source>
        <strain evidence="2 3">NCAIM B.02529</strain>
    </source>
</reference>
<proteinExistence type="predicted"/>
<evidence type="ECO:0000313" key="2">
    <source>
        <dbReference type="EMBL" id="MFC0522221.1"/>
    </source>
</evidence>
<evidence type="ECO:0000313" key="3">
    <source>
        <dbReference type="Proteomes" id="UP001589836"/>
    </source>
</evidence>
<name>A0ABV6LIK2_9BACI</name>
<feature type="transmembrane region" description="Helical" evidence="1">
    <location>
        <begin position="6"/>
        <end position="37"/>
    </location>
</feature>
<gene>
    <name evidence="2" type="ORF">ACFFGV_01285</name>
</gene>
<feature type="transmembrane region" description="Helical" evidence="1">
    <location>
        <begin position="49"/>
        <end position="71"/>
    </location>
</feature>